<evidence type="ECO:0000313" key="20">
    <source>
        <dbReference type="EMBL" id="QCD36500.1"/>
    </source>
</evidence>
<dbReference type="GO" id="GO:0005886">
    <property type="term" value="C:plasma membrane"/>
    <property type="evidence" value="ECO:0007669"/>
    <property type="project" value="UniProtKB-SubCell"/>
</dbReference>
<sequence>MKRVLAAFMFFTRLPLWRMVEVPSHYFKRVVELWPLTGWLTGGVMALTMWLSAQILPATVAALMAIAARLILTGALHDDGLADFCDGFGGGTSRERILAIMKDSHIGTYGVISLIIYYTLFVTLISSLPLHLACMTLIAGDVWSKFCASQVINLLPYARKEEESKARTIYNRMSPLAWVISLLIALPSLLLLPYTYIISAVAPIIATLLMVLMMRHRIQGYTGDCCGALFLISEMSFYISVTIIFGILR</sequence>
<feature type="transmembrane region" description="Helical" evidence="19">
    <location>
        <begin position="106"/>
        <end position="124"/>
    </location>
</feature>
<evidence type="ECO:0000256" key="14">
    <source>
        <dbReference type="ARBA" id="ARBA00025228"/>
    </source>
</evidence>
<dbReference type="GO" id="GO:0009236">
    <property type="term" value="P:cobalamin biosynthetic process"/>
    <property type="evidence" value="ECO:0007669"/>
    <property type="project" value="UniProtKB-UniRule"/>
</dbReference>
<evidence type="ECO:0000256" key="1">
    <source>
        <dbReference type="ARBA" id="ARBA00001946"/>
    </source>
</evidence>
<evidence type="ECO:0000256" key="5">
    <source>
        <dbReference type="ARBA" id="ARBA00013200"/>
    </source>
</evidence>
<evidence type="ECO:0000256" key="6">
    <source>
        <dbReference type="ARBA" id="ARBA00015850"/>
    </source>
</evidence>
<keyword evidence="11 19" id="KW-0460">Magnesium</keyword>
<evidence type="ECO:0000256" key="16">
    <source>
        <dbReference type="ARBA" id="ARBA00032853"/>
    </source>
</evidence>
<keyword evidence="7 19" id="KW-1003">Cell membrane</keyword>
<dbReference type="KEGG" id="mgod:E7746_11700"/>
<feature type="transmembrane region" description="Helical" evidence="19">
    <location>
        <begin position="226"/>
        <end position="248"/>
    </location>
</feature>
<dbReference type="InterPro" id="IPR003805">
    <property type="entry name" value="CobS"/>
</dbReference>
<evidence type="ECO:0000256" key="15">
    <source>
        <dbReference type="ARBA" id="ARBA00032605"/>
    </source>
</evidence>
<dbReference type="PANTHER" id="PTHR34148">
    <property type="entry name" value="ADENOSYLCOBINAMIDE-GDP RIBAZOLETRANSFERASE"/>
    <property type="match status" value="1"/>
</dbReference>
<feature type="transmembrane region" description="Helical" evidence="19">
    <location>
        <begin position="196"/>
        <end position="214"/>
    </location>
</feature>
<evidence type="ECO:0000256" key="18">
    <source>
        <dbReference type="ARBA" id="ARBA00049504"/>
    </source>
</evidence>
<organism evidence="20 21">
    <name type="scientific">Muribaculum gordoncarteri</name>
    <dbReference type="NCBI Taxonomy" id="2530390"/>
    <lineage>
        <taxon>Bacteria</taxon>
        <taxon>Pseudomonadati</taxon>
        <taxon>Bacteroidota</taxon>
        <taxon>Bacteroidia</taxon>
        <taxon>Bacteroidales</taxon>
        <taxon>Muribaculaceae</taxon>
        <taxon>Muribaculum</taxon>
    </lineage>
</organism>
<protein>
    <recommendedName>
        <fullName evidence="6 19">Adenosylcobinamide-GDP ribazoletransferase</fullName>
        <ecNumber evidence="5 19">2.7.8.26</ecNumber>
    </recommendedName>
    <alternativeName>
        <fullName evidence="16 19">Cobalamin synthase</fullName>
    </alternativeName>
    <alternativeName>
        <fullName evidence="15 19">Cobalamin-5'-phosphate synthase</fullName>
    </alternativeName>
</protein>
<comment type="subcellular location">
    <subcellularLocation>
        <location evidence="2 19">Cell membrane</location>
        <topology evidence="2 19">Multi-pass membrane protein</topology>
    </subcellularLocation>
</comment>
<keyword evidence="21" id="KW-1185">Reference proteome</keyword>
<comment type="cofactor">
    <cofactor evidence="1 19">
        <name>Mg(2+)</name>
        <dbReference type="ChEBI" id="CHEBI:18420"/>
    </cofactor>
</comment>
<dbReference type="Pfam" id="PF02654">
    <property type="entry name" value="CobS"/>
    <property type="match status" value="1"/>
</dbReference>
<comment type="catalytic activity">
    <reaction evidence="18 19">
        <text>alpha-ribazole 5'-phosphate + adenosylcob(III)inamide-GDP = adenosylcob(III)alamin 5'-phosphate + GMP + H(+)</text>
        <dbReference type="Rhea" id="RHEA:23560"/>
        <dbReference type="ChEBI" id="CHEBI:15378"/>
        <dbReference type="ChEBI" id="CHEBI:57918"/>
        <dbReference type="ChEBI" id="CHEBI:58115"/>
        <dbReference type="ChEBI" id="CHEBI:60487"/>
        <dbReference type="ChEBI" id="CHEBI:60493"/>
        <dbReference type="EC" id="2.7.8.26"/>
    </reaction>
</comment>
<dbReference type="PANTHER" id="PTHR34148:SF1">
    <property type="entry name" value="ADENOSYLCOBINAMIDE-GDP RIBAZOLETRANSFERASE"/>
    <property type="match status" value="1"/>
</dbReference>
<comment type="similarity">
    <text evidence="4 19">Belongs to the CobS family.</text>
</comment>
<evidence type="ECO:0000256" key="13">
    <source>
        <dbReference type="ARBA" id="ARBA00023136"/>
    </source>
</evidence>
<keyword evidence="8 19" id="KW-0169">Cobalamin biosynthesis</keyword>
<dbReference type="GO" id="GO:0051073">
    <property type="term" value="F:adenosylcobinamide-GDP ribazoletransferase activity"/>
    <property type="evidence" value="ECO:0007669"/>
    <property type="project" value="UniProtKB-UniRule"/>
</dbReference>
<dbReference type="EMBL" id="CP039393">
    <property type="protein sequence ID" value="QCD36500.1"/>
    <property type="molecule type" value="Genomic_DNA"/>
</dbReference>
<keyword evidence="9 19" id="KW-0808">Transferase</keyword>
<evidence type="ECO:0000256" key="11">
    <source>
        <dbReference type="ARBA" id="ARBA00022842"/>
    </source>
</evidence>
<dbReference type="GO" id="GO:0008818">
    <property type="term" value="F:cobalamin 5'-phosphate synthase activity"/>
    <property type="evidence" value="ECO:0007669"/>
    <property type="project" value="UniProtKB-UniRule"/>
</dbReference>
<keyword evidence="13 19" id="KW-0472">Membrane</keyword>
<dbReference type="HAMAP" id="MF_00719">
    <property type="entry name" value="CobS"/>
    <property type="match status" value="1"/>
</dbReference>
<dbReference type="Proteomes" id="UP000297031">
    <property type="component" value="Chromosome"/>
</dbReference>
<evidence type="ECO:0000256" key="4">
    <source>
        <dbReference type="ARBA" id="ARBA00010561"/>
    </source>
</evidence>
<dbReference type="RefSeq" id="WP_136410917.1">
    <property type="nucleotide sequence ID" value="NZ_CP039393.1"/>
</dbReference>
<evidence type="ECO:0000256" key="9">
    <source>
        <dbReference type="ARBA" id="ARBA00022679"/>
    </source>
</evidence>
<dbReference type="EC" id="2.7.8.26" evidence="5 19"/>
<evidence type="ECO:0000256" key="7">
    <source>
        <dbReference type="ARBA" id="ARBA00022475"/>
    </source>
</evidence>
<accession>A0A4P7VQF5</accession>
<keyword evidence="12 19" id="KW-1133">Transmembrane helix</keyword>
<evidence type="ECO:0000256" key="2">
    <source>
        <dbReference type="ARBA" id="ARBA00004651"/>
    </source>
</evidence>
<evidence type="ECO:0000256" key="12">
    <source>
        <dbReference type="ARBA" id="ARBA00022989"/>
    </source>
</evidence>
<reference evidence="20 21" key="1">
    <citation type="submission" date="2019-02" db="EMBL/GenBank/DDBJ databases">
        <title>Isolation and identification of novel species under the genus Muribaculum.</title>
        <authorList>
            <person name="Miyake S."/>
            <person name="Ding Y."/>
            <person name="Low A."/>
            <person name="Soh M."/>
            <person name="Seedorf H."/>
        </authorList>
    </citation>
    <scope>NUCLEOTIDE SEQUENCE [LARGE SCALE GENOMIC DNA]</scope>
    <source>
        <strain evidence="20 21">TLL-A4</strain>
    </source>
</reference>
<comment type="function">
    <text evidence="14 19">Joins adenosylcobinamide-GDP and alpha-ribazole to generate adenosylcobalamin (Ado-cobalamin). Also synthesizes adenosylcobalamin 5'-phosphate from adenosylcobinamide-GDP and alpha-ribazole 5'-phosphate.</text>
</comment>
<feature type="transmembrane region" description="Helical" evidence="19">
    <location>
        <begin position="169"/>
        <end position="190"/>
    </location>
</feature>
<comment type="pathway">
    <text evidence="3 19">Cofactor biosynthesis; adenosylcobalamin biosynthesis; adenosylcobalamin from cob(II)yrinate a,c-diamide: step 7/7.</text>
</comment>
<keyword evidence="10 19" id="KW-0812">Transmembrane</keyword>
<feature type="transmembrane region" description="Helical" evidence="19">
    <location>
        <begin position="42"/>
        <end position="67"/>
    </location>
</feature>
<evidence type="ECO:0000256" key="19">
    <source>
        <dbReference type="HAMAP-Rule" id="MF_00719"/>
    </source>
</evidence>
<evidence type="ECO:0000256" key="17">
    <source>
        <dbReference type="ARBA" id="ARBA00048623"/>
    </source>
</evidence>
<gene>
    <name evidence="19 20" type="primary">cobS</name>
    <name evidence="20" type="ORF">E7746_11700</name>
</gene>
<dbReference type="AlphaFoldDB" id="A0A4P7VQF5"/>
<evidence type="ECO:0000256" key="10">
    <source>
        <dbReference type="ARBA" id="ARBA00022692"/>
    </source>
</evidence>
<comment type="catalytic activity">
    <reaction evidence="17 19">
        <text>alpha-ribazole + adenosylcob(III)inamide-GDP = adenosylcob(III)alamin + GMP + H(+)</text>
        <dbReference type="Rhea" id="RHEA:16049"/>
        <dbReference type="ChEBI" id="CHEBI:10329"/>
        <dbReference type="ChEBI" id="CHEBI:15378"/>
        <dbReference type="ChEBI" id="CHEBI:18408"/>
        <dbReference type="ChEBI" id="CHEBI:58115"/>
        <dbReference type="ChEBI" id="CHEBI:60487"/>
        <dbReference type="EC" id="2.7.8.26"/>
    </reaction>
</comment>
<evidence type="ECO:0000256" key="8">
    <source>
        <dbReference type="ARBA" id="ARBA00022573"/>
    </source>
</evidence>
<dbReference type="UniPathway" id="UPA00148">
    <property type="reaction ID" value="UER00238"/>
</dbReference>
<dbReference type="NCBIfam" id="TIGR00317">
    <property type="entry name" value="cobS"/>
    <property type="match status" value="1"/>
</dbReference>
<dbReference type="OrthoDB" id="9794626at2"/>
<evidence type="ECO:0000256" key="3">
    <source>
        <dbReference type="ARBA" id="ARBA00004663"/>
    </source>
</evidence>
<proteinExistence type="inferred from homology"/>
<evidence type="ECO:0000313" key="21">
    <source>
        <dbReference type="Proteomes" id="UP000297031"/>
    </source>
</evidence>
<name>A0A4P7VQF5_9BACT</name>